<feature type="binding site" evidence="6">
    <location>
        <position position="224"/>
    </location>
    <ligand>
        <name>Mg(2+)</name>
        <dbReference type="ChEBI" id="CHEBI:18420"/>
    </ligand>
</feature>
<dbReference type="InterPro" id="IPR000715">
    <property type="entry name" value="Glycosyl_transferase_4"/>
</dbReference>
<evidence type="ECO:0000256" key="1">
    <source>
        <dbReference type="ARBA" id="ARBA00004141"/>
    </source>
</evidence>
<feature type="transmembrane region" description="Helical" evidence="7">
    <location>
        <begin position="298"/>
        <end position="317"/>
    </location>
</feature>
<dbReference type="PANTHER" id="PTHR22926">
    <property type="entry name" value="PHOSPHO-N-ACETYLMURAMOYL-PENTAPEPTIDE-TRANSFERASE"/>
    <property type="match status" value="1"/>
</dbReference>
<organism evidence="8 9">
    <name type="scientific">Lachnobacterium bovis</name>
    <dbReference type="NCBI Taxonomy" id="140626"/>
    <lineage>
        <taxon>Bacteria</taxon>
        <taxon>Bacillati</taxon>
        <taxon>Bacillota</taxon>
        <taxon>Clostridia</taxon>
        <taxon>Lachnospirales</taxon>
        <taxon>Lachnospiraceae</taxon>
        <taxon>Lachnobacterium</taxon>
    </lineage>
</organism>
<feature type="transmembrane region" description="Helical" evidence="7">
    <location>
        <begin position="59"/>
        <end position="86"/>
    </location>
</feature>
<evidence type="ECO:0000313" key="9">
    <source>
        <dbReference type="Proteomes" id="UP000182471"/>
    </source>
</evidence>
<dbReference type="EMBL" id="FOGW01000004">
    <property type="protein sequence ID" value="SER46458.1"/>
    <property type="molecule type" value="Genomic_DNA"/>
</dbReference>
<feature type="binding site" evidence="6">
    <location>
        <position position="163"/>
    </location>
    <ligand>
        <name>Mg(2+)</name>
        <dbReference type="ChEBI" id="CHEBI:18420"/>
    </ligand>
</feature>
<dbReference type="AlphaFoldDB" id="A0A1H9PE88"/>
<dbReference type="GO" id="GO:0071555">
    <property type="term" value="P:cell wall organization"/>
    <property type="evidence" value="ECO:0007669"/>
    <property type="project" value="TreeGrafter"/>
</dbReference>
<evidence type="ECO:0000313" key="8">
    <source>
        <dbReference type="EMBL" id="SER46458.1"/>
    </source>
</evidence>
<comment type="subcellular location">
    <subcellularLocation>
        <location evidence="1">Membrane</location>
        <topology evidence="1">Multi-pass membrane protein</topology>
    </subcellularLocation>
</comment>
<keyword evidence="9" id="KW-1185">Reference proteome</keyword>
<dbReference type="GO" id="GO:0044038">
    <property type="term" value="P:cell wall macromolecule biosynthetic process"/>
    <property type="evidence" value="ECO:0007669"/>
    <property type="project" value="TreeGrafter"/>
</dbReference>
<proteinExistence type="predicted"/>
<keyword evidence="2 8" id="KW-0808">Transferase</keyword>
<dbReference type="GO" id="GO:0016780">
    <property type="term" value="F:phosphotransferase activity, for other substituted phosphate groups"/>
    <property type="evidence" value="ECO:0007669"/>
    <property type="project" value="InterPro"/>
</dbReference>
<feature type="transmembrane region" description="Helical" evidence="7">
    <location>
        <begin position="138"/>
        <end position="159"/>
    </location>
</feature>
<sequence length="319" mass="35082">MLNYCLVNASLVNLIGIIFTFFATFFALKYLMDFLPHDQGRAFAVDGAKSAGKPRGAGIIFVFTFVIGALLVTRISIELVIYLLLVVAEMFTGYFDDAAEKPWGELIKGILDMCVALVVAGVYIKFNGCEVNFAVFDATVKFNPILFAILTVVLVWASINVTNCSDGVDGLSATLTTITLASIYILDEMRDTSDDFKIVIVLFIIALLAYLWFNSTPSKLLMGDAGSRAMGVFIAIAILKSQSPFMYLLFAIVLILDGGLGLVKVTLIRTIKINIMKNITTPLHDHARKKMNWSNTQVVMRLAIIQIMVSALALYLVNM</sequence>
<dbReference type="Proteomes" id="UP000182471">
    <property type="component" value="Unassembled WGS sequence"/>
</dbReference>
<feature type="transmembrane region" description="Helical" evidence="7">
    <location>
        <begin position="6"/>
        <end position="28"/>
    </location>
</feature>
<feature type="transmembrane region" description="Helical" evidence="7">
    <location>
        <begin position="106"/>
        <end position="126"/>
    </location>
</feature>
<evidence type="ECO:0000256" key="2">
    <source>
        <dbReference type="ARBA" id="ARBA00022679"/>
    </source>
</evidence>
<dbReference type="OrthoDB" id="9805475at2"/>
<evidence type="ECO:0000256" key="3">
    <source>
        <dbReference type="ARBA" id="ARBA00022692"/>
    </source>
</evidence>
<gene>
    <name evidence="8" type="ORF">SAMN02910429_00219</name>
</gene>
<dbReference type="RefSeq" id="WP_022749703.1">
    <property type="nucleotide sequence ID" value="NZ_FOGW01000004.1"/>
</dbReference>
<dbReference type="InterPro" id="IPR018480">
    <property type="entry name" value="PNAcMuramoyl-5peptid_Trfase_CS"/>
</dbReference>
<reference evidence="9" key="1">
    <citation type="submission" date="2016-10" db="EMBL/GenBank/DDBJ databases">
        <authorList>
            <person name="Varghese N."/>
            <person name="Submissions S."/>
        </authorList>
    </citation>
    <scope>NUCLEOTIDE SEQUENCE [LARGE SCALE GENOMIC DNA]</scope>
    <source>
        <strain evidence="9">S1b</strain>
    </source>
</reference>
<protein>
    <submittedName>
        <fullName evidence="8">Phospho-N-acetylmuramoyl-pentapeptide-transferase</fullName>
    </submittedName>
</protein>
<accession>A0A1H9PE88</accession>
<dbReference type="GO" id="GO:0046872">
    <property type="term" value="F:metal ion binding"/>
    <property type="evidence" value="ECO:0007669"/>
    <property type="project" value="UniProtKB-KW"/>
</dbReference>
<dbReference type="PROSITE" id="PS01348">
    <property type="entry name" value="MRAY_2"/>
    <property type="match status" value="1"/>
</dbReference>
<dbReference type="GO" id="GO:0005886">
    <property type="term" value="C:plasma membrane"/>
    <property type="evidence" value="ECO:0007669"/>
    <property type="project" value="TreeGrafter"/>
</dbReference>
<keyword evidence="4 7" id="KW-1133">Transmembrane helix</keyword>
<keyword evidence="6" id="KW-0479">Metal-binding</keyword>
<evidence type="ECO:0000256" key="5">
    <source>
        <dbReference type="ARBA" id="ARBA00023136"/>
    </source>
</evidence>
<name>A0A1H9PE88_9FIRM</name>
<evidence type="ECO:0000256" key="7">
    <source>
        <dbReference type="SAM" id="Phobius"/>
    </source>
</evidence>
<feature type="transmembrane region" description="Helical" evidence="7">
    <location>
        <begin position="245"/>
        <end position="267"/>
    </location>
</feature>
<keyword evidence="3 7" id="KW-0812">Transmembrane</keyword>
<keyword evidence="5 7" id="KW-0472">Membrane</keyword>
<keyword evidence="6" id="KW-0460">Magnesium</keyword>
<dbReference type="Pfam" id="PF00953">
    <property type="entry name" value="Glycos_transf_4"/>
    <property type="match status" value="1"/>
</dbReference>
<evidence type="ECO:0000256" key="4">
    <source>
        <dbReference type="ARBA" id="ARBA00022989"/>
    </source>
</evidence>
<feature type="transmembrane region" description="Helical" evidence="7">
    <location>
        <begin position="196"/>
        <end position="213"/>
    </location>
</feature>
<evidence type="ECO:0000256" key="6">
    <source>
        <dbReference type="PIRSR" id="PIRSR600715-1"/>
    </source>
</evidence>
<comment type="cofactor">
    <cofactor evidence="6">
        <name>Mg(2+)</name>
        <dbReference type="ChEBI" id="CHEBI:18420"/>
    </cofactor>
</comment>
<dbReference type="PANTHER" id="PTHR22926:SF5">
    <property type="entry name" value="PHOSPHO-N-ACETYLMURAMOYL-PENTAPEPTIDE-TRANSFERASE HOMOLOG"/>
    <property type="match status" value="1"/>
</dbReference>